<dbReference type="Gene3D" id="3.40.50.12780">
    <property type="entry name" value="N-terminal domain of ligase-like"/>
    <property type="match status" value="1"/>
</dbReference>
<dbReference type="InterPro" id="IPR045851">
    <property type="entry name" value="AMP-bd_C_sf"/>
</dbReference>
<keyword evidence="2" id="KW-0597">Phosphoprotein</keyword>
<dbReference type="GO" id="GO:0031177">
    <property type="term" value="F:phosphopantetheine binding"/>
    <property type="evidence" value="ECO:0007669"/>
    <property type="project" value="TreeGrafter"/>
</dbReference>
<dbReference type="NCBIfam" id="TIGR01733">
    <property type="entry name" value="AA-adenyl-dom"/>
    <property type="match status" value="1"/>
</dbReference>
<protein>
    <recommendedName>
        <fullName evidence="9">AMP-dependent synthetase/ligase domain-containing protein</fullName>
    </recommendedName>
</protein>
<name>A0A8S2JPK7_9BILA</name>
<evidence type="ECO:0000313" key="6">
    <source>
        <dbReference type="EMBL" id="CAF1040322.1"/>
    </source>
</evidence>
<keyword evidence="1" id="KW-0596">Phosphopantetheine</keyword>
<dbReference type="GO" id="GO:0003824">
    <property type="term" value="F:catalytic activity"/>
    <property type="evidence" value="ECO:0007669"/>
    <property type="project" value="InterPro"/>
</dbReference>
<evidence type="ECO:0000259" key="4">
    <source>
        <dbReference type="Pfam" id="PF00668"/>
    </source>
</evidence>
<dbReference type="Gene3D" id="3.30.559.30">
    <property type="entry name" value="Nonribosomal peptide synthetase, condensation domain"/>
    <property type="match status" value="1"/>
</dbReference>
<dbReference type="InterPro" id="IPR010071">
    <property type="entry name" value="AA_adenyl_dom"/>
</dbReference>
<reference evidence="7" key="1">
    <citation type="submission" date="2021-02" db="EMBL/GenBank/DDBJ databases">
        <authorList>
            <person name="Nowell W R."/>
        </authorList>
    </citation>
    <scope>NUCLEOTIDE SEQUENCE</scope>
</reference>
<dbReference type="InterPro" id="IPR025110">
    <property type="entry name" value="AMP-bd_C"/>
</dbReference>
<dbReference type="EMBL" id="CAJOBA010007656">
    <property type="protein sequence ID" value="CAF3808611.1"/>
    <property type="molecule type" value="Genomic_DNA"/>
</dbReference>
<sequence>MVFPTSAINLFHIIFITNIAYKVEKRDIGMGEAEGYWKHILNGYEIDKQLQLPYNNKITTTGRSGQRSSVTLEFDQKLVDRMLTYAQESRVSMFQLGLTIYYVFLFKLTNGEKDLCIGTINRQVSQNLMPCRFKLNPTLPFNQLLLQVQQLCQKILQFSSLHCQETICLHGQEQSFFSSIIQTTFEFGSLIVGEFVYLDNTTIVCEDDNSNYLSKFDVTLSMNYNHQTATMCCSFEYACDLFDAATIQEMMKRFQTLLQQLFLSSFSLEKQSVYQLSILLPNEINLLEDINQTNVNFDNEIKCIHHEFFKKAIEQPQKVAIMLDEQSLTYGEILYYIQHLSMHLMRKYCINPGEIICQCVERSIEMVIGILVIQTCGASYCPLSPEDPYIRIYNLIKETKARIVLVHKQSQNKFNDLININGSFSIIDIEQIIHNEIIYKEELNLLSNVHVTIKSIAYVIFTSGSTGKPKAVQICHRNFVSYTNSILYLDIMNGNDVVLQRASCLWDVHLHEILSSIIVGATLVMLQQDRHRDIDYLSYVIQNKQITHVTVVPTILITLFEYLQSKTRFDRIKTVRIFRCSGEALLSHVVSKWVPYLPSQCQMINFYGPTESTLVATYHRIISEDLATQSISIGRPLPNYQCYILDEHLQSVVIGKVGEIFIGGSGVFAGYLNRDNLTEQCLISLPGIEEKCYRTGDLAYYNHEGDIYLLGRADFQIKLRGQRIETGEIENCILSSTLNSEILNCVVLKVENNEQEYLVAYVQTKESRCTGNTEELQLKDYCQLHLPSYMVPSLFIILDEFPLNSNGKIDRKQLPPVDFT</sequence>
<dbReference type="Pfam" id="PF13193">
    <property type="entry name" value="AMP-binding_C"/>
    <property type="match status" value="1"/>
</dbReference>
<dbReference type="PANTHER" id="PTHR45527">
    <property type="entry name" value="NONRIBOSOMAL PEPTIDE SYNTHETASE"/>
    <property type="match status" value="1"/>
</dbReference>
<dbReference type="AlphaFoldDB" id="A0A8S2JPK7"/>
<proteinExistence type="predicted"/>
<organism evidence="7 8">
    <name type="scientific">Didymodactylos carnosus</name>
    <dbReference type="NCBI Taxonomy" id="1234261"/>
    <lineage>
        <taxon>Eukaryota</taxon>
        <taxon>Metazoa</taxon>
        <taxon>Spiralia</taxon>
        <taxon>Gnathifera</taxon>
        <taxon>Rotifera</taxon>
        <taxon>Eurotatoria</taxon>
        <taxon>Bdelloidea</taxon>
        <taxon>Philodinida</taxon>
        <taxon>Philodinidae</taxon>
        <taxon>Didymodactylos</taxon>
    </lineage>
</organism>
<evidence type="ECO:0000313" key="7">
    <source>
        <dbReference type="EMBL" id="CAF3808611.1"/>
    </source>
</evidence>
<dbReference type="GO" id="GO:0044550">
    <property type="term" value="P:secondary metabolite biosynthetic process"/>
    <property type="evidence" value="ECO:0007669"/>
    <property type="project" value="TreeGrafter"/>
</dbReference>
<feature type="domain" description="Condensation" evidence="4">
    <location>
        <begin position="32"/>
        <end position="262"/>
    </location>
</feature>
<evidence type="ECO:0000259" key="3">
    <source>
        <dbReference type="Pfam" id="PF00501"/>
    </source>
</evidence>
<comment type="caution">
    <text evidence="7">The sequence shown here is derived from an EMBL/GenBank/DDBJ whole genome shotgun (WGS) entry which is preliminary data.</text>
</comment>
<dbReference type="Pfam" id="PF00501">
    <property type="entry name" value="AMP-binding"/>
    <property type="match status" value="1"/>
</dbReference>
<dbReference type="PANTHER" id="PTHR45527:SF1">
    <property type="entry name" value="FATTY ACID SYNTHASE"/>
    <property type="match status" value="1"/>
</dbReference>
<evidence type="ECO:0000256" key="1">
    <source>
        <dbReference type="ARBA" id="ARBA00022450"/>
    </source>
</evidence>
<dbReference type="PROSITE" id="PS00455">
    <property type="entry name" value="AMP_BINDING"/>
    <property type="match status" value="1"/>
</dbReference>
<dbReference type="CDD" id="cd05930">
    <property type="entry name" value="A_NRPS"/>
    <property type="match status" value="1"/>
</dbReference>
<dbReference type="Gene3D" id="3.30.300.30">
    <property type="match status" value="1"/>
</dbReference>
<feature type="domain" description="AMP-binding enzyme C-terminal" evidence="5">
    <location>
        <begin position="728"/>
        <end position="808"/>
    </location>
</feature>
<evidence type="ECO:0000313" key="8">
    <source>
        <dbReference type="Proteomes" id="UP000682733"/>
    </source>
</evidence>
<dbReference type="Pfam" id="PF00668">
    <property type="entry name" value="Condensation"/>
    <property type="match status" value="1"/>
</dbReference>
<dbReference type="InterPro" id="IPR042099">
    <property type="entry name" value="ANL_N_sf"/>
</dbReference>
<dbReference type="SUPFAM" id="SSF52777">
    <property type="entry name" value="CoA-dependent acyltransferases"/>
    <property type="match status" value="1"/>
</dbReference>
<dbReference type="InterPro" id="IPR000873">
    <property type="entry name" value="AMP-dep_synth/lig_dom"/>
</dbReference>
<dbReference type="SUPFAM" id="SSF56801">
    <property type="entry name" value="Acetyl-CoA synthetase-like"/>
    <property type="match status" value="1"/>
</dbReference>
<gene>
    <name evidence="6" type="ORF">OVA965_LOCUS16452</name>
    <name evidence="7" type="ORF">TMI583_LOCUS16466</name>
</gene>
<evidence type="ECO:0008006" key="9">
    <source>
        <dbReference type="Google" id="ProtNLM"/>
    </source>
</evidence>
<dbReference type="InterPro" id="IPR020845">
    <property type="entry name" value="AMP-binding_CS"/>
</dbReference>
<dbReference type="Proteomes" id="UP000682733">
    <property type="component" value="Unassembled WGS sequence"/>
</dbReference>
<dbReference type="InterPro" id="IPR001242">
    <property type="entry name" value="Condensation_dom"/>
</dbReference>
<evidence type="ECO:0000259" key="5">
    <source>
        <dbReference type="Pfam" id="PF13193"/>
    </source>
</evidence>
<accession>A0A8S2JPK7</accession>
<evidence type="ECO:0000256" key="2">
    <source>
        <dbReference type="ARBA" id="ARBA00022553"/>
    </source>
</evidence>
<dbReference type="Proteomes" id="UP000677228">
    <property type="component" value="Unassembled WGS sequence"/>
</dbReference>
<feature type="non-terminal residue" evidence="7">
    <location>
        <position position="1"/>
    </location>
</feature>
<feature type="domain" description="AMP-dependent synthetase/ligase" evidence="3">
    <location>
        <begin position="309"/>
        <end position="672"/>
    </location>
</feature>
<dbReference type="GO" id="GO:0043041">
    <property type="term" value="P:amino acid activation for nonribosomal peptide biosynthetic process"/>
    <property type="evidence" value="ECO:0007669"/>
    <property type="project" value="TreeGrafter"/>
</dbReference>
<dbReference type="GO" id="GO:0005737">
    <property type="term" value="C:cytoplasm"/>
    <property type="evidence" value="ECO:0007669"/>
    <property type="project" value="TreeGrafter"/>
</dbReference>
<dbReference type="EMBL" id="CAJNOK010007642">
    <property type="protein sequence ID" value="CAF1040322.1"/>
    <property type="molecule type" value="Genomic_DNA"/>
</dbReference>